<organism evidence="5 6">
    <name type="scientific">Brachybacterium faecium (strain ATCC 43885 / DSM 4810 / JCM 11609 / LMG 19847 / NBRC 14762 / NCIMB 9860 / 6-10)</name>
    <dbReference type="NCBI Taxonomy" id="446465"/>
    <lineage>
        <taxon>Bacteria</taxon>
        <taxon>Bacillati</taxon>
        <taxon>Actinomycetota</taxon>
        <taxon>Actinomycetes</taxon>
        <taxon>Micrococcales</taxon>
        <taxon>Dermabacteraceae</taxon>
        <taxon>Brachybacterium</taxon>
    </lineage>
</organism>
<name>C7MHQ0_BRAFD</name>
<reference evidence="5 6" key="1">
    <citation type="journal article" date="2009" name="Stand. Genomic Sci.">
        <title>Complete genome sequence of Brachybacterium faecium type strain (Schefferle 6-10).</title>
        <authorList>
            <person name="Lapidus A."/>
            <person name="Pukall R."/>
            <person name="Labuttii K."/>
            <person name="Copeland A."/>
            <person name="Del Rio T.G."/>
            <person name="Nolan M."/>
            <person name="Chen F."/>
            <person name="Lucas S."/>
            <person name="Tice H."/>
            <person name="Cheng J.F."/>
            <person name="Bruce D."/>
            <person name="Goodwin L."/>
            <person name="Pitluck S."/>
            <person name="Rohde M."/>
            <person name="Goker M."/>
            <person name="Pati A."/>
            <person name="Ivanova N."/>
            <person name="Mavrommatis K."/>
            <person name="Chen A."/>
            <person name="Palaniappan K."/>
            <person name="D'haeseleer P."/>
            <person name="Chain P."/>
            <person name="Bristow J."/>
            <person name="Eisen J.A."/>
            <person name="Markowitz V."/>
            <person name="Hugenholtz P."/>
            <person name="Kyrpides N.C."/>
            <person name="Klenk H.P."/>
        </authorList>
    </citation>
    <scope>NUCLEOTIDE SEQUENCE [LARGE SCALE GENOMIC DNA]</scope>
    <source>
        <strain evidence="6">ATCC 43885 / DSM 4810 / JCM 11609 / LMG 19847 / NBRC 14762 / NCIMB 9860 / 6-10</strain>
    </source>
</reference>
<sequence>MPPRRARASTHPLVVTMADVAREAAVSRATVSRVLSGSAEVASERRDRVLTAINELGYVPSSGAQQLAAGRSRSVGLLIRDSRNPTYGLLHAEVQKWADEAGLKIITAMPTYYRGAVQEMDALRRLLGMRVGGLLVATGVVRTADIKQFTSVLPVVSVGRPESDPDVYGVSYDEIGNATQLAHAVHDHGHRRIAVVSPSTEHSLAEHLRGATSAAVLRDLGCEVMKIDTKLFDAPGEPNVEITDLVRAGKVTAVMFSNDLRMLDFVTYARRHGIHVPRDVSVIGCDGVLHGLSYMDFASLRVPVETVARRSIEVMARLLEAPEEGEVFHETYSGELRLAGSLGRP</sequence>
<evidence type="ECO:0000256" key="3">
    <source>
        <dbReference type="ARBA" id="ARBA00023163"/>
    </source>
</evidence>
<dbReference type="AlphaFoldDB" id="C7MHQ0"/>
<evidence type="ECO:0000313" key="5">
    <source>
        <dbReference type="EMBL" id="ACU86567.1"/>
    </source>
</evidence>
<dbReference type="SUPFAM" id="SSF53822">
    <property type="entry name" value="Periplasmic binding protein-like I"/>
    <property type="match status" value="1"/>
</dbReference>
<dbReference type="SUPFAM" id="SSF47413">
    <property type="entry name" value="lambda repressor-like DNA-binding domains"/>
    <property type="match status" value="1"/>
</dbReference>
<dbReference type="Gene3D" id="1.10.260.40">
    <property type="entry name" value="lambda repressor-like DNA-binding domains"/>
    <property type="match status" value="1"/>
</dbReference>
<dbReference type="PATRIC" id="fig|446465.5.peg.2762"/>
<keyword evidence="6" id="KW-1185">Reference proteome</keyword>
<dbReference type="KEGG" id="bfa:Bfae_28010"/>
<dbReference type="Pfam" id="PF00356">
    <property type="entry name" value="LacI"/>
    <property type="match status" value="1"/>
</dbReference>
<dbReference type="SMART" id="SM00354">
    <property type="entry name" value="HTH_LACI"/>
    <property type="match status" value="1"/>
</dbReference>
<evidence type="ECO:0000256" key="1">
    <source>
        <dbReference type="ARBA" id="ARBA00023015"/>
    </source>
</evidence>
<dbReference type="CDD" id="cd01392">
    <property type="entry name" value="HTH_LacI"/>
    <property type="match status" value="1"/>
</dbReference>
<keyword evidence="2" id="KW-0238">DNA-binding</keyword>
<evidence type="ECO:0000259" key="4">
    <source>
        <dbReference type="PROSITE" id="PS50932"/>
    </source>
</evidence>
<dbReference type="InterPro" id="IPR046335">
    <property type="entry name" value="LacI/GalR-like_sensor"/>
</dbReference>
<dbReference type="PROSITE" id="PS50932">
    <property type="entry name" value="HTH_LACI_2"/>
    <property type="match status" value="1"/>
</dbReference>
<dbReference type="PANTHER" id="PTHR30146:SF109">
    <property type="entry name" value="HTH-TYPE TRANSCRIPTIONAL REGULATOR GALS"/>
    <property type="match status" value="1"/>
</dbReference>
<dbReference type="Gene3D" id="3.40.50.2300">
    <property type="match status" value="2"/>
</dbReference>
<proteinExistence type="predicted"/>
<evidence type="ECO:0000313" key="6">
    <source>
        <dbReference type="Proteomes" id="UP000001919"/>
    </source>
</evidence>
<dbReference type="InterPro" id="IPR028082">
    <property type="entry name" value="Peripla_BP_I"/>
</dbReference>
<evidence type="ECO:0000256" key="2">
    <source>
        <dbReference type="ARBA" id="ARBA00023125"/>
    </source>
</evidence>
<dbReference type="PROSITE" id="PS00356">
    <property type="entry name" value="HTH_LACI_1"/>
    <property type="match status" value="1"/>
</dbReference>
<dbReference type="InterPro" id="IPR010982">
    <property type="entry name" value="Lambda_DNA-bd_dom_sf"/>
</dbReference>
<dbReference type="Proteomes" id="UP000001919">
    <property type="component" value="Chromosome"/>
</dbReference>
<dbReference type="STRING" id="446465.Bfae_28010"/>
<dbReference type="HOGENOM" id="CLU_956270_0_0_11"/>
<dbReference type="Pfam" id="PF13377">
    <property type="entry name" value="Peripla_BP_3"/>
    <property type="match status" value="1"/>
</dbReference>
<dbReference type="eggNOG" id="COG1609">
    <property type="taxonomic scope" value="Bacteria"/>
</dbReference>
<accession>C7MHQ0</accession>
<dbReference type="CDD" id="cd06267">
    <property type="entry name" value="PBP1_LacI_sugar_binding-like"/>
    <property type="match status" value="1"/>
</dbReference>
<dbReference type="PANTHER" id="PTHR30146">
    <property type="entry name" value="LACI-RELATED TRANSCRIPTIONAL REPRESSOR"/>
    <property type="match status" value="1"/>
</dbReference>
<dbReference type="GO" id="GO:0000976">
    <property type="term" value="F:transcription cis-regulatory region binding"/>
    <property type="evidence" value="ECO:0007669"/>
    <property type="project" value="TreeGrafter"/>
</dbReference>
<dbReference type="GO" id="GO:0003700">
    <property type="term" value="F:DNA-binding transcription factor activity"/>
    <property type="evidence" value="ECO:0007669"/>
    <property type="project" value="TreeGrafter"/>
</dbReference>
<keyword evidence="1" id="KW-0805">Transcription regulation</keyword>
<dbReference type="OrthoDB" id="37081at2"/>
<gene>
    <name evidence="5" type="ordered locus">Bfae_28010</name>
</gene>
<dbReference type="InterPro" id="IPR000843">
    <property type="entry name" value="HTH_LacI"/>
</dbReference>
<protein>
    <submittedName>
        <fullName evidence="5">Transcriptional regulator</fullName>
    </submittedName>
</protein>
<feature type="domain" description="HTH lacI-type" evidence="4">
    <location>
        <begin position="15"/>
        <end position="69"/>
    </location>
</feature>
<keyword evidence="3" id="KW-0804">Transcription</keyword>
<dbReference type="EMBL" id="CP001643">
    <property type="protein sequence ID" value="ACU86567.1"/>
    <property type="molecule type" value="Genomic_DNA"/>
</dbReference>